<evidence type="ECO:0000313" key="17">
    <source>
        <dbReference type="Proteomes" id="UP000008560"/>
    </source>
</evidence>
<dbReference type="UniPathway" id="UPA00074">
    <property type="reaction ID" value="UER00132"/>
</dbReference>
<dbReference type="EMBL" id="FQ312004">
    <property type="protein sequence ID" value="CBW24315.1"/>
    <property type="molecule type" value="Genomic_DNA"/>
</dbReference>
<dbReference type="Pfam" id="PF08328">
    <property type="entry name" value="ASL_C"/>
    <property type="match status" value="1"/>
</dbReference>
<comment type="pathway">
    <text evidence="2 13">Purine metabolism; AMP biosynthesis via de novo pathway; AMP from IMP: step 2/2.</text>
</comment>
<protein>
    <recommendedName>
        <fullName evidence="5 12">Adenylosuccinate lyase</fullName>
        <shortName evidence="13">ASL</shortName>
        <ecNumber evidence="4 12">4.3.2.2</ecNumber>
    </recommendedName>
    <alternativeName>
        <fullName evidence="10 13">Adenylosuccinase</fullName>
    </alternativeName>
</protein>
<dbReference type="InterPro" id="IPR004769">
    <property type="entry name" value="Pur_lyase"/>
</dbReference>
<dbReference type="InterPro" id="IPR008948">
    <property type="entry name" value="L-Aspartase-like"/>
</dbReference>
<evidence type="ECO:0000313" key="16">
    <source>
        <dbReference type="EMBL" id="CBW24315.1"/>
    </source>
</evidence>
<evidence type="ECO:0000256" key="1">
    <source>
        <dbReference type="ARBA" id="ARBA00004706"/>
    </source>
</evidence>
<dbReference type="NCBIfam" id="TIGR00928">
    <property type="entry name" value="purB"/>
    <property type="match status" value="1"/>
</dbReference>
<evidence type="ECO:0000256" key="9">
    <source>
        <dbReference type="ARBA" id="ARBA00025012"/>
    </source>
</evidence>
<dbReference type="CDD" id="cd01598">
    <property type="entry name" value="PurB"/>
    <property type="match status" value="1"/>
</dbReference>
<dbReference type="GO" id="GO:0004018">
    <property type="term" value="F:N6-(1,2-dicarboxyethyl)AMP AMP-lyase (fumarate-forming) activity"/>
    <property type="evidence" value="ECO:0007669"/>
    <property type="project" value="UniProtKB-UniRule"/>
</dbReference>
<evidence type="ECO:0000256" key="2">
    <source>
        <dbReference type="ARBA" id="ARBA00004734"/>
    </source>
</evidence>
<gene>
    <name evidence="16" type="primary">purB</name>
    <name evidence="16" type="ordered locus">BF638R_3867</name>
</gene>
<dbReference type="Pfam" id="PF00206">
    <property type="entry name" value="Lyase_1"/>
    <property type="match status" value="1"/>
</dbReference>
<dbReference type="PRINTS" id="PR00149">
    <property type="entry name" value="FUMRATELYASE"/>
</dbReference>
<dbReference type="KEGG" id="bfg:BF638R_3867"/>
<keyword evidence="7 13" id="KW-0456">Lyase</keyword>
<feature type="domain" description="Fumarate lyase N-terminal" evidence="14">
    <location>
        <begin position="24"/>
        <end position="322"/>
    </location>
</feature>
<evidence type="ECO:0000256" key="11">
    <source>
        <dbReference type="ARBA" id="ARBA00049115"/>
    </source>
</evidence>
<comment type="similarity">
    <text evidence="3 13">Belongs to the lyase 1 family. Adenylosuccinate lyase subfamily.</text>
</comment>
<dbReference type="HOGENOM" id="CLU_025566_2_0_10"/>
<evidence type="ECO:0000256" key="7">
    <source>
        <dbReference type="ARBA" id="ARBA00023239"/>
    </source>
</evidence>
<dbReference type="InterPro" id="IPR022761">
    <property type="entry name" value="Fumarate_lyase_N"/>
</dbReference>
<dbReference type="GO" id="GO:0070626">
    <property type="term" value="F:(S)-2-(5-amino-1-(5-phospho-D-ribosyl)imidazole-4-carboxamido) succinate lyase (fumarate-forming) activity"/>
    <property type="evidence" value="ECO:0007669"/>
    <property type="project" value="RHEA"/>
</dbReference>
<comment type="catalytic activity">
    <reaction evidence="8">
        <text>(2S)-2-[5-amino-1-(5-phospho-beta-D-ribosyl)imidazole-4-carboxamido]succinate = 5-amino-1-(5-phospho-beta-D-ribosyl)imidazole-4-carboxamide + fumarate</text>
        <dbReference type="Rhea" id="RHEA:23920"/>
        <dbReference type="ChEBI" id="CHEBI:29806"/>
        <dbReference type="ChEBI" id="CHEBI:58443"/>
        <dbReference type="ChEBI" id="CHEBI:58475"/>
        <dbReference type="EC" id="4.3.2.2"/>
    </reaction>
    <physiologicalReaction direction="left-to-right" evidence="8">
        <dbReference type="Rhea" id="RHEA:23921"/>
    </physiologicalReaction>
</comment>
<evidence type="ECO:0000256" key="4">
    <source>
        <dbReference type="ARBA" id="ARBA00012339"/>
    </source>
</evidence>
<dbReference type="InterPro" id="IPR020557">
    <property type="entry name" value="Fumarate_lyase_CS"/>
</dbReference>
<accession>E1WND9</accession>
<dbReference type="Gene3D" id="1.10.275.10">
    <property type="entry name" value="Fumarase/aspartase (N-terminal domain)"/>
    <property type="match status" value="1"/>
</dbReference>
<dbReference type="EC" id="4.3.2.2" evidence="4 12"/>
<evidence type="ECO:0000256" key="5">
    <source>
        <dbReference type="ARBA" id="ARBA00017058"/>
    </source>
</evidence>
<dbReference type="GO" id="GO:0044208">
    <property type="term" value="P:'de novo' AMP biosynthetic process"/>
    <property type="evidence" value="ECO:0007669"/>
    <property type="project" value="UniProtKB-UniPathway"/>
</dbReference>
<comment type="function">
    <text evidence="9">Catalyzes two reactions in de novo purine nucleotide biosynthesis. Catalyzes the breakdown of 5-aminoimidazole- (N-succinylocarboxamide) ribotide (SAICAR or 2-[5-amino-1-(5-phospho-beta-D-ribosyl)imidazole-4-carboxamido]succinate) to 5-aminoimidazole-4-carboxamide ribotide (AICAR or 5-amino-1-(5-phospho-beta-D-ribosyl)imidazole-4-carboxamide) and fumarate, and of adenylosuccinate (ADS or N(6)-(1,2-dicarboxyethyl)-AMP) to adenosine monophosphate (AMP) and fumarate.</text>
</comment>
<dbReference type="InterPro" id="IPR013539">
    <property type="entry name" value="PurB_C"/>
</dbReference>
<evidence type="ECO:0000256" key="6">
    <source>
        <dbReference type="ARBA" id="ARBA00022755"/>
    </source>
</evidence>
<dbReference type="PANTHER" id="PTHR43411:SF1">
    <property type="entry name" value="ADENYLOSUCCINATE LYASE"/>
    <property type="match status" value="1"/>
</dbReference>
<organism evidence="16 17">
    <name type="scientific">Bacteroides fragilis (strain 638R)</name>
    <dbReference type="NCBI Taxonomy" id="862962"/>
    <lineage>
        <taxon>Bacteria</taxon>
        <taxon>Pseudomonadati</taxon>
        <taxon>Bacteroidota</taxon>
        <taxon>Bacteroidia</taxon>
        <taxon>Bacteroidales</taxon>
        <taxon>Bacteroidaceae</taxon>
        <taxon>Bacteroides</taxon>
    </lineage>
</organism>
<dbReference type="UniPathway" id="UPA00075">
    <property type="reaction ID" value="UER00336"/>
</dbReference>
<dbReference type="GO" id="GO:0006189">
    <property type="term" value="P:'de novo' IMP biosynthetic process"/>
    <property type="evidence" value="ECO:0007669"/>
    <property type="project" value="UniProtKB-UniPathway"/>
</dbReference>
<dbReference type="PANTHER" id="PTHR43411">
    <property type="entry name" value="ADENYLOSUCCINATE LYASE"/>
    <property type="match status" value="1"/>
</dbReference>
<evidence type="ECO:0000256" key="3">
    <source>
        <dbReference type="ARBA" id="ARBA00008273"/>
    </source>
</evidence>
<proteinExistence type="inferred from homology"/>
<evidence type="ECO:0000256" key="10">
    <source>
        <dbReference type="ARBA" id="ARBA00030717"/>
    </source>
</evidence>
<sequence length="458" mass="52322">MQPDNYLNDNMKLDLLTAISPIDGRYRGKAEALAAYFSEYALIKYRVQVEVEYFITLCELPLPQLKGIDKSVFESLRNIYRNFTEADAQRIKDIESVTNHDVKAVEYFLKEEFDKLGGLEEYKEFIHFGLTSQDINNTSIPLSIKEALEQVYYPLIEELIAQLKTYATEWESIPMLAKTHGQPASPTRLGKEIMVFVYRLERQLATLKACPVTAKFGGATGNYNAHHVAYPEYDWKAFGNQFVAEKLGLEREEYTTQISNYDNLSAIFDAMKRINTVMIDMNRDFWQYISMEYFKQKIKAGEVGSSAMPHKVNPIDFENAEGNLGIANAILEHLAVKLPVSRLQRDLTDSTVLRNVGTPFGHIVIAIQSSLKGLRKLLLNETAIYRDLDNCWSVVAEAIQTILRREAYPHPYEALKTLTRTNQAITETSIKEFIEGLDVNEEIKKELRVITPHSYTGI</sequence>
<feature type="domain" description="Adenylosuccinate lyase PurB C-terminal" evidence="15">
    <location>
        <begin position="341"/>
        <end position="456"/>
    </location>
</feature>
<evidence type="ECO:0000256" key="12">
    <source>
        <dbReference type="NCBIfam" id="TIGR00928"/>
    </source>
</evidence>
<evidence type="ECO:0000256" key="13">
    <source>
        <dbReference type="RuleBase" id="RU361172"/>
    </source>
</evidence>
<comment type="catalytic activity">
    <reaction evidence="11">
        <text>N(6)-(1,2-dicarboxyethyl)-AMP = fumarate + AMP</text>
        <dbReference type="Rhea" id="RHEA:16853"/>
        <dbReference type="ChEBI" id="CHEBI:29806"/>
        <dbReference type="ChEBI" id="CHEBI:57567"/>
        <dbReference type="ChEBI" id="CHEBI:456215"/>
        <dbReference type="EC" id="4.3.2.2"/>
    </reaction>
    <physiologicalReaction direction="left-to-right" evidence="11">
        <dbReference type="Rhea" id="RHEA:16854"/>
    </physiologicalReaction>
</comment>
<dbReference type="AlphaFoldDB" id="E1WND9"/>
<dbReference type="Gene3D" id="1.20.200.10">
    <property type="entry name" value="Fumarase/aspartase (Central domain)"/>
    <property type="match status" value="1"/>
</dbReference>
<reference evidence="16 17" key="1">
    <citation type="journal article" date="2010" name="Microbiology">
        <title>Twenty-eight divergent polysaccharide loci specifying within- and amongst-strain capsule diversity in three strains of Bacteroides fragilis.</title>
        <authorList>
            <person name="Patrick S."/>
            <person name="Blakely G.W."/>
            <person name="Houston S."/>
            <person name="Moore J."/>
            <person name="Abratt V.R."/>
            <person name="Bertalan M."/>
            <person name="Cerdeno-Tarraga A.M."/>
            <person name="Quail M.A."/>
            <person name="Corton N."/>
            <person name="Corton C."/>
            <person name="Bignell A."/>
            <person name="Barron A."/>
            <person name="Clark L."/>
            <person name="Bentley S.D."/>
            <person name="Parkhill J."/>
        </authorList>
    </citation>
    <scope>NUCLEOTIDE SEQUENCE [LARGE SCALE GENOMIC DNA]</scope>
    <source>
        <strain evidence="16 17">638R</strain>
    </source>
</reference>
<comment type="pathway">
    <text evidence="1 13">Purine metabolism; IMP biosynthesis via de novo pathway; 5-amino-1-(5-phospho-D-ribosyl)imidazole-4-carboxamide from 5-amino-1-(5-phospho-D-ribosyl)imidazole-4-carboxylate: step 2/2.</text>
</comment>
<dbReference type="NCBIfam" id="NF006764">
    <property type="entry name" value="PRK09285.1"/>
    <property type="match status" value="1"/>
</dbReference>
<dbReference type="InterPro" id="IPR047136">
    <property type="entry name" value="PurB_bact"/>
</dbReference>
<dbReference type="Gene3D" id="1.10.40.30">
    <property type="entry name" value="Fumarase/aspartase (C-terminal domain)"/>
    <property type="match status" value="1"/>
</dbReference>
<dbReference type="PATRIC" id="fig|862962.3.peg.4014"/>
<dbReference type="InterPro" id="IPR000362">
    <property type="entry name" value="Fumarate_lyase_fam"/>
</dbReference>
<dbReference type="Proteomes" id="UP000008560">
    <property type="component" value="Chromosome"/>
</dbReference>
<evidence type="ECO:0000256" key="8">
    <source>
        <dbReference type="ARBA" id="ARBA00024477"/>
    </source>
</evidence>
<evidence type="ECO:0000259" key="15">
    <source>
        <dbReference type="Pfam" id="PF08328"/>
    </source>
</evidence>
<dbReference type="SUPFAM" id="SSF48557">
    <property type="entry name" value="L-aspartase-like"/>
    <property type="match status" value="1"/>
</dbReference>
<name>E1WND9_BACF6</name>
<dbReference type="PROSITE" id="PS00163">
    <property type="entry name" value="FUMARATE_LYASES"/>
    <property type="match status" value="1"/>
</dbReference>
<keyword evidence="6 13" id="KW-0658">Purine biosynthesis</keyword>
<evidence type="ECO:0000259" key="14">
    <source>
        <dbReference type="Pfam" id="PF00206"/>
    </source>
</evidence>
<dbReference type="InterPro" id="IPR024083">
    <property type="entry name" value="Fumarase/histidase_N"/>
</dbReference>